<dbReference type="SMART" id="SM00382">
    <property type="entry name" value="AAA"/>
    <property type="match status" value="1"/>
</dbReference>
<dbReference type="InterPro" id="IPR003439">
    <property type="entry name" value="ABC_transporter-like_ATP-bd"/>
</dbReference>
<dbReference type="RefSeq" id="WP_130453316.1">
    <property type="nucleotide sequence ID" value="NZ_QYAG01000001.1"/>
</dbReference>
<dbReference type="SUPFAM" id="SSF52540">
    <property type="entry name" value="P-loop containing nucleoside triphosphate hydrolases"/>
    <property type="match status" value="1"/>
</dbReference>
<dbReference type="Pfam" id="PF00005">
    <property type="entry name" value="ABC_tran"/>
    <property type="match status" value="1"/>
</dbReference>
<feature type="domain" description="ABC transporter" evidence="5">
    <location>
        <begin position="3"/>
        <end position="238"/>
    </location>
</feature>
<evidence type="ECO:0000256" key="2">
    <source>
        <dbReference type="ARBA" id="ARBA00022741"/>
    </source>
</evidence>
<dbReference type="PANTHER" id="PTHR42794">
    <property type="entry name" value="HEMIN IMPORT ATP-BINDING PROTEIN HMUV"/>
    <property type="match status" value="1"/>
</dbReference>
<reference evidence="6 7" key="1">
    <citation type="journal article" date="2015" name="Stand. Genomic Sci.">
        <title>Genomic Encyclopedia of Bacterial and Archaeal Type Strains, Phase III: the genomes of soil and plant-associated and newly described type strains.</title>
        <authorList>
            <person name="Whitman W.B."/>
            <person name="Woyke T."/>
            <person name="Klenk H.P."/>
            <person name="Zhou Y."/>
            <person name="Lilburn T.G."/>
            <person name="Beck B.J."/>
            <person name="De Vos P."/>
            <person name="Vandamme P."/>
            <person name="Eisen J.A."/>
            <person name="Garrity G."/>
            <person name="Hugenholtz P."/>
            <person name="Kyrpides N.C."/>
        </authorList>
    </citation>
    <scope>NUCLEOTIDE SEQUENCE [LARGE SCALE GENOMIC DNA]</scope>
    <source>
        <strain evidence="6 7">RF6</strain>
    </source>
</reference>
<dbReference type="AlphaFoldDB" id="A0A4Q7U163"/>
<evidence type="ECO:0000313" key="7">
    <source>
        <dbReference type="Proteomes" id="UP000291832"/>
    </source>
</evidence>
<evidence type="ECO:0000256" key="4">
    <source>
        <dbReference type="ARBA" id="ARBA00022967"/>
    </source>
</evidence>
<evidence type="ECO:0000256" key="1">
    <source>
        <dbReference type="ARBA" id="ARBA00022448"/>
    </source>
</evidence>
<keyword evidence="1" id="KW-0813">Transport</keyword>
<dbReference type="PROSITE" id="PS00211">
    <property type="entry name" value="ABC_TRANSPORTER_1"/>
    <property type="match status" value="1"/>
</dbReference>
<dbReference type="InterPro" id="IPR003593">
    <property type="entry name" value="AAA+_ATPase"/>
</dbReference>
<keyword evidence="3 6" id="KW-0067">ATP-binding</keyword>
<sequence length="305" mass="32507">MTLTTTRLRLARDRGFALDAPALEVQPGEVLGLLGRNGSGKSTLLRVLSGYLAPDSGRVSWNGRPLAAHSRAEWAKLVAIVPQEAGTTPPLTVFEYVRLGRVPFRGLLQSFTRSDIDSVRSAIERCGLEQLIAVPLPQLSGGQRQRARIARALAQGSRLLILDEPTNHLDLSAIRDIALLIKELASDGTAFVASLHNLDIASYVATHIAFLENGTVREVGTTGETLTRESIMRHLDVAVDATERSDGGLSFSLRYPDAAPSADALAWAGGHGEGVPFAPFGDAPASWVLEYRGAGGAASRLEAGR</sequence>
<dbReference type="InterPro" id="IPR017871">
    <property type="entry name" value="ABC_transporter-like_CS"/>
</dbReference>
<evidence type="ECO:0000259" key="5">
    <source>
        <dbReference type="PROSITE" id="PS50893"/>
    </source>
</evidence>
<keyword evidence="7" id="KW-1185">Reference proteome</keyword>
<dbReference type="OrthoDB" id="5116176at2"/>
<dbReference type="GO" id="GO:0016887">
    <property type="term" value="F:ATP hydrolysis activity"/>
    <property type="evidence" value="ECO:0007669"/>
    <property type="project" value="InterPro"/>
</dbReference>
<dbReference type="CDD" id="cd03214">
    <property type="entry name" value="ABC_Iron-Siderophores_B12_Hemin"/>
    <property type="match status" value="1"/>
</dbReference>
<protein>
    <submittedName>
        <fullName evidence="6">Iron complex transport system ATP-binding protein</fullName>
    </submittedName>
</protein>
<dbReference type="Gene3D" id="3.40.50.300">
    <property type="entry name" value="P-loop containing nucleotide triphosphate hydrolases"/>
    <property type="match status" value="1"/>
</dbReference>
<evidence type="ECO:0000256" key="3">
    <source>
        <dbReference type="ARBA" id="ARBA00022840"/>
    </source>
</evidence>
<dbReference type="Proteomes" id="UP000291832">
    <property type="component" value="Unassembled WGS sequence"/>
</dbReference>
<keyword evidence="4" id="KW-1278">Translocase</keyword>
<dbReference type="EMBL" id="SHKI01000003">
    <property type="protein sequence ID" value="RZT66993.1"/>
    <property type="molecule type" value="Genomic_DNA"/>
</dbReference>
<comment type="caution">
    <text evidence="6">The sequence shown here is derived from an EMBL/GenBank/DDBJ whole genome shotgun (WGS) entry which is preliminary data.</text>
</comment>
<dbReference type="PROSITE" id="PS50893">
    <property type="entry name" value="ABC_TRANSPORTER_2"/>
    <property type="match status" value="1"/>
</dbReference>
<dbReference type="GO" id="GO:0005524">
    <property type="term" value="F:ATP binding"/>
    <property type="evidence" value="ECO:0007669"/>
    <property type="project" value="UniProtKB-KW"/>
</dbReference>
<evidence type="ECO:0000313" key="6">
    <source>
        <dbReference type="EMBL" id="RZT66993.1"/>
    </source>
</evidence>
<accession>A0A4Q7U163</accession>
<gene>
    <name evidence="6" type="ORF">EV139_1123</name>
</gene>
<keyword evidence="2" id="KW-0547">Nucleotide-binding</keyword>
<name>A0A4Q7U163_9MICO</name>
<proteinExistence type="predicted"/>
<organism evidence="6 7">
    <name type="scientific">Leucobacter luti</name>
    <dbReference type="NCBI Taxonomy" id="340320"/>
    <lineage>
        <taxon>Bacteria</taxon>
        <taxon>Bacillati</taxon>
        <taxon>Actinomycetota</taxon>
        <taxon>Actinomycetes</taxon>
        <taxon>Micrococcales</taxon>
        <taxon>Microbacteriaceae</taxon>
        <taxon>Leucobacter</taxon>
    </lineage>
</organism>
<dbReference type="InterPro" id="IPR027417">
    <property type="entry name" value="P-loop_NTPase"/>
</dbReference>
<dbReference type="PANTHER" id="PTHR42794:SF1">
    <property type="entry name" value="HEMIN IMPORT ATP-BINDING PROTEIN HMUV"/>
    <property type="match status" value="1"/>
</dbReference>